<dbReference type="SUPFAM" id="SSF53756">
    <property type="entry name" value="UDP-Glycosyltransferase/glycogen phosphorylase"/>
    <property type="match status" value="2"/>
</dbReference>
<dbReference type="RefSeq" id="WP_180286821.1">
    <property type="nucleotide sequence ID" value="NZ_JABFDB010000051.1"/>
</dbReference>
<evidence type="ECO:0000256" key="3">
    <source>
        <dbReference type="PROSITE-ProRule" id="PRU00339"/>
    </source>
</evidence>
<dbReference type="PROSITE" id="PS50005">
    <property type="entry name" value="TPR"/>
    <property type="match status" value="3"/>
</dbReference>
<feature type="repeat" description="TPR" evidence="3">
    <location>
        <begin position="851"/>
        <end position="884"/>
    </location>
</feature>
<dbReference type="Pfam" id="PF07719">
    <property type="entry name" value="TPR_2"/>
    <property type="match status" value="1"/>
</dbReference>
<keyword evidence="6" id="KW-1185">Reference proteome</keyword>
<proteinExistence type="predicted"/>
<feature type="repeat" description="TPR" evidence="3">
    <location>
        <begin position="276"/>
        <end position="309"/>
    </location>
</feature>
<dbReference type="PANTHER" id="PTHR44809">
    <property type="match status" value="1"/>
</dbReference>
<dbReference type="SMART" id="SM00028">
    <property type="entry name" value="TPR"/>
    <property type="match status" value="12"/>
</dbReference>
<accession>A0ABX2TLD0</accession>
<evidence type="ECO:0000313" key="6">
    <source>
        <dbReference type="Proteomes" id="UP000584642"/>
    </source>
</evidence>
<comment type="caution">
    <text evidence="5">The sequence shown here is derived from an EMBL/GenBank/DDBJ whole genome shotgun (WGS) entry which is preliminary data.</text>
</comment>
<dbReference type="EMBL" id="JABFDB010000051">
    <property type="protein sequence ID" value="NYZ25051.1"/>
    <property type="molecule type" value="Genomic_DNA"/>
</dbReference>
<dbReference type="Proteomes" id="UP000584642">
    <property type="component" value="Unassembled WGS sequence"/>
</dbReference>
<evidence type="ECO:0000256" key="4">
    <source>
        <dbReference type="SAM" id="MobiDB-lite"/>
    </source>
</evidence>
<feature type="non-terminal residue" evidence="5">
    <location>
        <position position="1153"/>
    </location>
</feature>
<dbReference type="InterPro" id="IPR052943">
    <property type="entry name" value="TMTC_O-mannosyl-trnsfr"/>
</dbReference>
<evidence type="ECO:0000256" key="2">
    <source>
        <dbReference type="ARBA" id="ARBA00022803"/>
    </source>
</evidence>
<evidence type="ECO:0000256" key="1">
    <source>
        <dbReference type="ARBA" id="ARBA00022737"/>
    </source>
</evidence>
<keyword evidence="1" id="KW-0677">Repeat</keyword>
<dbReference type="Gene3D" id="1.25.40.10">
    <property type="entry name" value="Tetratricopeptide repeat domain"/>
    <property type="match status" value="6"/>
</dbReference>
<evidence type="ECO:0000313" key="5">
    <source>
        <dbReference type="EMBL" id="NYZ25051.1"/>
    </source>
</evidence>
<feature type="region of interest" description="Disordered" evidence="4">
    <location>
        <begin position="1088"/>
        <end position="1115"/>
    </location>
</feature>
<dbReference type="Gene3D" id="3.40.50.2000">
    <property type="entry name" value="Glycogen Phosphorylase B"/>
    <property type="match status" value="2"/>
</dbReference>
<protein>
    <submittedName>
        <fullName evidence="5">Tetratricopeptide repeat protein</fullName>
    </submittedName>
</protein>
<dbReference type="PANTHER" id="PTHR44809:SF1">
    <property type="entry name" value="PROTEIN O-MANNOSYL-TRANSFERASE TMTC1"/>
    <property type="match status" value="1"/>
</dbReference>
<feature type="repeat" description="TPR" evidence="3">
    <location>
        <begin position="79"/>
        <end position="112"/>
    </location>
</feature>
<dbReference type="InterPro" id="IPR013105">
    <property type="entry name" value="TPR_2"/>
</dbReference>
<dbReference type="SUPFAM" id="SSF48452">
    <property type="entry name" value="TPR-like"/>
    <property type="match status" value="2"/>
</dbReference>
<sequence length="1153" mass="122466">MDRMRDALERAAALAGAGRTVEAMALLERLLALAPAQPDALNRLGVWAAEAGDLRRAVILLERLLVLLPGNPLVRVNLAGVHGRRGVAARAAGDHDGARRDFRRALALRPEDPHGWCNLGVALDGADAAAAFRRALALAPAAAVGWKGLARLAGRDAVTTSRTAWTRAARLVPDDAEARLELALAAVMAGEPAAEGMGRIAVALAPGRAAALLVPSMLRGAGGWPARAAAAERALRLEPDLAGAWINLANARHGQDRAADAEAPARRAVALAPGDPDGWSHLALALLRSGRPDAAGAGWRRALTIDPEHAASRWHRACLLLLHGRLAEGWREYEWRWAAFPGWARAVPGRRWDGEDPRGLTLLLTREQGLGDLVQFIRFAADLRARGARVLVEGPAPLRRLLENAPGVDGWVDAGEEPPAFDRHVPLMSVPGLLGIDRPERIPAPVPYLRAEPERVERWRQRLGLGPDGRPGLRVGLVWRGSNGDRRSLPLAALEPLGRLPGLRLISLQKEEAGEPHPFDRVPAGLTLERPGPGFDDGSDGGPGTFLDSAAVMTSLDLVLTIDTATAHLAGALGVPAWVMLHSPPEWRWLLGRDDTPWYPTLRLFRQATPGDWAPVVARVADALAALATRRPATAGGRDVGPERMRSALERAAALVEAGRAGDAMALVERLLALAPTQPDALNRLGVWAAEAGDLRRAVPLLERLDALLPGNPLVRVNLAGVCGRRGVAAQAAGDRDGARRDFRRALALRPDGVQDWCNLGASLDGADAAAAFRRALALAPAAAEGWKGLARLAGADVCTSSRTAWTRLARLAPRDLQARLELVAAAMAAGDPAEAERLAGIAVALAPGDPGGWYQRALALFRSGRLDAAAAAWRRALAIDPEHAASRWHLSFLLLLHGRLAEGWREYEWRWRAFPQRVHARSGRAWTGEDPRGLTLLLTREQGLGDLVQFIRFAADLRARGARVLVEGPASLRRLLVTAPGVDGWVNEGEPPPPVDRHAPLMSLPGLLGIDRLDRIPTPVPYLRAEPERVGAWSARLGLHPGGGPGLRVGLVWRGSAVGRRSVPAAALAPLGRVAGVRWIALHKADEMAGDPPPSKPGPGLAVESPGPGFDGGPDGAFLDTAALAVLLDLVVSVDTAAAHVAGALGVPVWLM</sequence>
<gene>
    <name evidence="5" type="ORF">HND93_35560</name>
</gene>
<dbReference type="Pfam" id="PF13432">
    <property type="entry name" value="TPR_16"/>
    <property type="match status" value="3"/>
</dbReference>
<reference evidence="5 6" key="1">
    <citation type="submission" date="2020-05" db="EMBL/GenBank/DDBJ databases">
        <title>Azospirillum oleiclasticum sp. nov, a nitrogen-fixing and heavy crude oil-emulsifying bacterium isolated from the crude oil of Yumen Oilfield.</title>
        <authorList>
            <person name="Wu D."/>
            <person name="Cai M."/>
            <person name="Zhang X."/>
        </authorList>
    </citation>
    <scope>NUCLEOTIDE SEQUENCE [LARGE SCALE GENOMIC DNA]</scope>
    <source>
        <strain evidence="5 6">ROY-1-1-2</strain>
    </source>
</reference>
<keyword evidence="2 3" id="KW-0802">TPR repeat</keyword>
<dbReference type="InterPro" id="IPR019734">
    <property type="entry name" value="TPR_rpt"/>
</dbReference>
<dbReference type="InterPro" id="IPR011990">
    <property type="entry name" value="TPR-like_helical_dom_sf"/>
</dbReference>
<name>A0ABX2TLD0_9PROT</name>
<organism evidence="5 6">
    <name type="scientific">Azospirillum oleiclasticum</name>
    <dbReference type="NCBI Taxonomy" id="2735135"/>
    <lineage>
        <taxon>Bacteria</taxon>
        <taxon>Pseudomonadati</taxon>
        <taxon>Pseudomonadota</taxon>
        <taxon>Alphaproteobacteria</taxon>
        <taxon>Rhodospirillales</taxon>
        <taxon>Azospirillaceae</taxon>
        <taxon>Azospirillum</taxon>
    </lineage>
</organism>